<dbReference type="RefSeq" id="WP_142506154.1">
    <property type="nucleotide sequence ID" value="NZ_FXTI01000009.1"/>
</dbReference>
<dbReference type="AlphaFoldDB" id="A0A521EF86"/>
<dbReference type="OrthoDB" id="65897at2"/>
<dbReference type="Gene3D" id="3.40.630.30">
    <property type="match status" value="1"/>
</dbReference>
<evidence type="ECO:0000313" key="2">
    <source>
        <dbReference type="Proteomes" id="UP000315636"/>
    </source>
</evidence>
<accession>A0A521EF86</accession>
<dbReference type="EMBL" id="FXTI01000009">
    <property type="protein sequence ID" value="SMO82525.1"/>
    <property type="molecule type" value="Genomic_DNA"/>
</dbReference>
<reference evidence="1 2" key="1">
    <citation type="submission" date="2017-05" db="EMBL/GenBank/DDBJ databases">
        <authorList>
            <person name="Varghese N."/>
            <person name="Submissions S."/>
        </authorList>
    </citation>
    <scope>NUCLEOTIDE SEQUENCE [LARGE SCALE GENOMIC DNA]</scope>
    <source>
        <strain evidence="1 2">DSM 45474</strain>
    </source>
</reference>
<keyword evidence="2" id="KW-1185">Reference proteome</keyword>
<sequence length="69" mass="7759">MSVSFSPMTSEDFSVFIEHSSQAFAREKINSGIWSEEEALGKAKGTFDTLLPEGLNTQEHQLFSILYRS</sequence>
<dbReference type="Proteomes" id="UP000315636">
    <property type="component" value="Unassembled WGS sequence"/>
</dbReference>
<name>A0A521EF86_9BACL</name>
<organism evidence="1 2">
    <name type="scientific">Melghirimyces algeriensis</name>
    <dbReference type="NCBI Taxonomy" id="910412"/>
    <lineage>
        <taxon>Bacteria</taxon>
        <taxon>Bacillati</taxon>
        <taxon>Bacillota</taxon>
        <taxon>Bacilli</taxon>
        <taxon>Bacillales</taxon>
        <taxon>Thermoactinomycetaceae</taxon>
        <taxon>Melghirimyces</taxon>
    </lineage>
</organism>
<proteinExistence type="predicted"/>
<protein>
    <submittedName>
        <fullName evidence="1">Uncharacterized protein</fullName>
    </submittedName>
</protein>
<evidence type="ECO:0000313" key="1">
    <source>
        <dbReference type="EMBL" id="SMO82525.1"/>
    </source>
</evidence>
<gene>
    <name evidence="1" type="ORF">SAMN06264849_1093</name>
</gene>